<organism evidence="2 3">
    <name type="scientific">Shewanella piezotolerans (strain WP3 / JCM 13877)</name>
    <dbReference type="NCBI Taxonomy" id="225849"/>
    <lineage>
        <taxon>Bacteria</taxon>
        <taxon>Pseudomonadati</taxon>
        <taxon>Pseudomonadota</taxon>
        <taxon>Gammaproteobacteria</taxon>
        <taxon>Alteromonadales</taxon>
        <taxon>Shewanellaceae</taxon>
        <taxon>Shewanella</taxon>
    </lineage>
</organism>
<evidence type="ECO:0000313" key="3">
    <source>
        <dbReference type="Proteomes" id="UP000000753"/>
    </source>
</evidence>
<dbReference type="STRING" id="225849.swp_2156"/>
<proteinExistence type="predicted"/>
<dbReference type="Gene3D" id="2.40.160.10">
    <property type="entry name" value="Porin"/>
    <property type="match status" value="1"/>
</dbReference>
<gene>
    <name evidence="2" type="ordered locus">swp_2156</name>
</gene>
<dbReference type="EMBL" id="CP000472">
    <property type="protein sequence ID" value="ACJ28907.1"/>
    <property type="molecule type" value="Genomic_DNA"/>
</dbReference>
<protein>
    <recommendedName>
        <fullName evidence="4">Porin domain-containing protein</fullName>
    </recommendedName>
</protein>
<dbReference type="InterPro" id="IPR023614">
    <property type="entry name" value="Porin_dom_sf"/>
</dbReference>
<accession>B8CLY3</accession>
<name>B8CLY3_SHEPW</name>
<dbReference type="HOGENOM" id="CLU_036480_1_0_6"/>
<dbReference type="OrthoDB" id="197869at2"/>
<feature type="chain" id="PRO_5002869688" description="Porin domain-containing protein" evidence="1">
    <location>
        <begin position="23"/>
        <end position="348"/>
    </location>
</feature>
<keyword evidence="3" id="KW-1185">Reference proteome</keyword>
<feature type="signal peptide" evidence="1">
    <location>
        <begin position="1"/>
        <end position="22"/>
    </location>
</feature>
<dbReference type="Proteomes" id="UP000000753">
    <property type="component" value="Chromosome"/>
</dbReference>
<dbReference type="SUPFAM" id="SSF56935">
    <property type="entry name" value="Porins"/>
    <property type="match status" value="1"/>
</dbReference>
<evidence type="ECO:0000313" key="2">
    <source>
        <dbReference type="EMBL" id="ACJ28907.1"/>
    </source>
</evidence>
<evidence type="ECO:0000256" key="1">
    <source>
        <dbReference type="SAM" id="SignalP"/>
    </source>
</evidence>
<dbReference type="KEGG" id="swp:swp_2156"/>
<keyword evidence="1" id="KW-0732">Signal</keyword>
<reference evidence="2 3" key="1">
    <citation type="journal article" date="2008" name="PLoS ONE">
        <title>Environmental adaptation: genomic analysis of the piezotolerant and psychrotolerant deep-sea iron reducing bacterium Shewanella piezotolerans WP3.</title>
        <authorList>
            <person name="Wang F."/>
            <person name="Wang J."/>
            <person name="Jian H."/>
            <person name="Zhang B."/>
            <person name="Li S."/>
            <person name="Wang F."/>
            <person name="Zeng X."/>
            <person name="Gao L."/>
            <person name="Bartlett D.H."/>
            <person name="Yu J."/>
            <person name="Hu S."/>
            <person name="Xiao X."/>
        </authorList>
    </citation>
    <scope>NUCLEOTIDE SEQUENCE [LARGE SCALE GENOMIC DNA]</scope>
    <source>
        <strain evidence="3">WP3 / JCM 13877</strain>
    </source>
</reference>
<evidence type="ECO:0008006" key="4">
    <source>
        <dbReference type="Google" id="ProtNLM"/>
    </source>
</evidence>
<dbReference type="eggNOG" id="COG3203">
    <property type="taxonomic scope" value="Bacteria"/>
</dbReference>
<dbReference type="AlphaFoldDB" id="B8CLY3"/>
<sequence>MLLSRQYTFLALSLGLVANAEAAIELTDNIMLSGFGSTSISKTDNKTPLFVNREIADETCYDCDTIFGLQLDVALFEGVDASAQLVKRTQDNWSEPELEWAYLGYEFGDFEVRAGRLRLPLFLVSEFYYVGQAYTWARPPQEVYDAILGFTSYDGISLAWDYELSDEVSLHISPYYGFERLNEVELGSAILQFDTEYMAGIYVDLVGFNYRVHAGFMQAKYTPRPTTETQKLDIYTLGAEYSLDAWLWMAEIEYDELQTNWYASMAYAFSDVGLTPYLVYAESHELRESKGVTLGLRYDATSTISLNFEMQSIFSHEPGNRAQFITSPLLYGEKEDVDLLSLTVNFVF</sequence>
<dbReference type="RefSeq" id="WP_020912269.1">
    <property type="nucleotide sequence ID" value="NC_011566.1"/>
</dbReference>